<dbReference type="OrthoDB" id="16824at2759"/>
<dbReference type="AlphaFoldDB" id="A0A0L0H505"/>
<name>A0A0L0H505_SPIPD</name>
<keyword evidence="2" id="KW-0472">Membrane</keyword>
<accession>A0A0L0H505</accession>
<keyword evidence="2" id="KW-0812">Transmembrane</keyword>
<dbReference type="GeneID" id="27691324"/>
<gene>
    <name evidence="3" type="ORF">SPPG_08147</name>
</gene>
<organism evidence="3 4">
    <name type="scientific">Spizellomyces punctatus (strain DAOM BR117)</name>
    <dbReference type="NCBI Taxonomy" id="645134"/>
    <lineage>
        <taxon>Eukaryota</taxon>
        <taxon>Fungi</taxon>
        <taxon>Fungi incertae sedis</taxon>
        <taxon>Chytridiomycota</taxon>
        <taxon>Chytridiomycota incertae sedis</taxon>
        <taxon>Chytridiomycetes</taxon>
        <taxon>Spizellomycetales</taxon>
        <taxon>Spizellomycetaceae</taxon>
        <taxon>Spizellomyces</taxon>
    </lineage>
</organism>
<reference evidence="3 4" key="1">
    <citation type="submission" date="2009-08" db="EMBL/GenBank/DDBJ databases">
        <title>The Genome Sequence of Spizellomyces punctatus strain DAOM BR117.</title>
        <authorList>
            <consortium name="The Broad Institute Genome Sequencing Platform"/>
            <person name="Russ C."/>
            <person name="Cuomo C."/>
            <person name="Shea T."/>
            <person name="Young S.K."/>
            <person name="Zeng Q."/>
            <person name="Koehrsen M."/>
            <person name="Haas B."/>
            <person name="Borodovsky M."/>
            <person name="Guigo R."/>
            <person name="Alvarado L."/>
            <person name="Berlin A."/>
            <person name="Bochicchio J."/>
            <person name="Borenstein D."/>
            <person name="Chapman S."/>
            <person name="Chen Z."/>
            <person name="Engels R."/>
            <person name="Freedman E."/>
            <person name="Gellesch M."/>
            <person name="Goldberg J."/>
            <person name="Griggs A."/>
            <person name="Gujja S."/>
            <person name="Heiman D."/>
            <person name="Hepburn T."/>
            <person name="Howarth C."/>
            <person name="Jen D."/>
            <person name="Larson L."/>
            <person name="Lewis B."/>
            <person name="Mehta T."/>
            <person name="Park D."/>
            <person name="Pearson M."/>
            <person name="Roberts A."/>
            <person name="Saif S."/>
            <person name="Shenoy N."/>
            <person name="Sisk P."/>
            <person name="Stolte C."/>
            <person name="Sykes S."/>
            <person name="Thomson T."/>
            <person name="Walk T."/>
            <person name="White J."/>
            <person name="Yandava C."/>
            <person name="Burger G."/>
            <person name="Gray M.W."/>
            <person name="Holland P.W.H."/>
            <person name="King N."/>
            <person name="Lang F.B.F."/>
            <person name="Roger A.J."/>
            <person name="Ruiz-Trillo I."/>
            <person name="Lander E."/>
            <person name="Nusbaum C."/>
        </authorList>
    </citation>
    <scope>NUCLEOTIDE SEQUENCE [LARGE SCALE GENOMIC DNA]</scope>
    <source>
        <strain evidence="3 4">DAOM BR117</strain>
    </source>
</reference>
<evidence type="ECO:0000256" key="2">
    <source>
        <dbReference type="SAM" id="Phobius"/>
    </source>
</evidence>
<keyword evidence="2" id="KW-1133">Transmembrane helix</keyword>
<dbReference type="InParanoid" id="A0A0L0H505"/>
<dbReference type="RefSeq" id="XP_016604600.1">
    <property type="nucleotide sequence ID" value="XM_016756303.1"/>
</dbReference>
<feature type="transmembrane region" description="Helical" evidence="2">
    <location>
        <begin position="19"/>
        <end position="36"/>
    </location>
</feature>
<feature type="transmembrane region" description="Helical" evidence="2">
    <location>
        <begin position="56"/>
        <end position="76"/>
    </location>
</feature>
<feature type="region of interest" description="Disordered" evidence="1">
    <location>
        <begin position="126"/>
        <end position="177"/>
    </location>
</feature>
<dbReference type="VEuPathDB" id="FungiDB:SPPG_08147"/>
<keyword evidence="4" id="KW-1185">Reference proteome</keyword>
<protein>
    <submittedName>
        <fullName evidence="3">Uncharacterized protein</fullName>
    </submittedName>
</protein>
<dbReference type="Proteomes" id="UP000053201">
    <property type="component" value="Unassembled WGS sequence"/>
</dbReference>
<evidence type="ECO:0000313" key="4">
    <source>
        <dbReference type="Proteomes" id="UP000053201"/>
    </source>
</evidence>
<evidence type="ECO:0000256" key="1">
    <source>
        <dbReference type="SAM" id="MobiDB-lite"/>
    </source>
</evidence>
<dbReference type="InterPro" id="IPR013726">
    <property type="entry name" value="Mitofissin"/>
</dbReference>
<feature type="compositionally biased region" description="Low complexity" evidence="1">
    <location>
        <begin position="126"/>
        <end position="136"/>
    </location>
</feature>
<evidence type="ECO:0000313" key="3">
    <source>
        <dbReference type="EMBL" id="KNC96560.1"/>
    </source>
</evidence>
<proteinExistence type="predicted"/>
<dbReference type="EMBL" id="KQ257468">
    <property type="protein sequence ID" value="KNC96560.1"/>
    <property type="molecule type" value="Genomic_DNA"/>
</dbReference>
<sequence length="177" mass="19624">MLSDVQAVIKALLPVMPRLIPAFVDCLLLASLMAGLRRVGNVDFATETISSPALRWIVLQFLFLGEGALDVFLTLVRRYPKYFRPRIMGSPAPKGVDLPTSNHEENTCKEVVMYGPSPDVTTHSYHVPSHPTYHPPSTHDHRTAPSGTQPPPTPHKFPAQHHNHGLENLSDHSVLIM</sequence>
<dbReference type="Pfam" id="PF08520">
    <property type="entry name" value="Mitofissin"/>
    <property type="match status" value="1"/>
</dbReference>